<dbReference type="AlphaFoldDB" id="A0A8S1K7I3"/>
<feature type="chain" id="PRO_5035781000" description="Transmembrane protein" evidence="1">
    <location>
        <begin position="19"/>
        <end position="126"/>
    </location>
</feature>
<reference evidence="2" key="1">
    <citation type="submission" date="2021-01" db="EMBL/GenBank/DDBJ databases">
        <authorList>
            <consortium name="Genoscope - CEA"/>
            <person name="William W."/>
        </authorList>
    </citation>
    <scope>NUCLEOTIDE SEQUENCE</scope>
</reference>
<evidence type="ECO:0000313" key="3">
    <source>
        <dbReference type="Proteomes" id="UP000688137"/>
    </source>
</evidence>
<gene>
    <name evidence="2" type="ORF">PPRIM_AZ9-3.1.T0100357</name>
</gene>
<dbReference type="Proteomes" id="UP000688137">
    <property type="component" value="Unassembled WGS sequence"/>
</dbReference>
<comment type="caution">
    <text evidence="2">The sequence shown here is derived from an EMBL/GenBank/DDBJ whole genome shotgun (WGS) entry which is preliminary data.</text>
</comment>
<name>A0A8S1K7I3_PARPR</name>
<organism evidence="2 3">
    <name type="scientific">Paramecium primaurelia</name>
    <dbReference type="NCBI Taxonomy" id="5886"/>
    <lineage>
        <taxon>Eukaryota</taxon>
        <taxon>Sar</taxon>
        <taxon>Alveolata</taxon>
        <taxon>Ciliophora</taxon>
        <taxon>Intramacronucleata</taxon>
        <taxon>Oligohymenophorea</taxon>
        <taxon>Peniculida</taxon>
        <taxon>Parameciidae</taxon>
        <taxon>Paramecium</taxon>
    </lineage>
</organism>
<keyword evidence="1" id="KW-0732">Signal</keyword>
<sequence length="126" mass="15431">MSILLFQWLINAIQILIQWENQKLHRSQFKIIARNLEIKIRTKFSQNLELNCFNIKEYFIIIKVALLDPLFIECLPIIFYNLQEQQEDLEMLIYHKKEQQQIKREQTHIIQSKVIRINKRHQTDKI</sequence>
<keyword evidence="3" id="KW-1185">Reference proteome</keyword>
<accession>A0A8S1K7I3</accession>
<evidence type="ECO:0000256" key="1">
    <source>
        <dbReference type="SAM" id="SignalP"/>
    </source>
</evidence>
<dbReference type="EMBL" id="CAJJDM010000007">
    <property type="protein sequence ID" value="CAD8046448.1"/>
    <property type="molecule type" value="Genomic_DNA"/>
</dbReference>
<protein>
    <recommendedName>
        <fullName evidence="4">Transmembrane protein</fullName>
    </recommendedName>
</protein>
<evidence type="ECO:0008006" key="4">
    <source>
        <dbReference type="Google" id="ProtNLM"/>
    </source>
</evidence>
<feature type="signal peptide" evidence="1">
    <location>
        <begin position="1"/>
        <end position="18"/>
    </location>
</feature>
<evidence type="ECO:0000313" key="2">
    <source>
        <dbReference type="EMBL" id="CAD8046448.1"/>
    </source>
</evidence>
<proteinExistence type="predicted"/>